<evidence type="ECO:0000313" key="1">
    <source>
        <dbReference type="EMBL" id="KAI8568599.1"/>
    </source>
</evidence>
<gene>
    <name evidence="1" type="ORF">RHMOL_Rhmol02G0213300</name>
</gene>
<reference evidence="1" key="1">
    <citation type="submission" date="2022-02" db="EMBL/GenBank/DDBJ databases">
        <title>Plant Genome Project.</title>
        <authorList>
            <person name="Zhang R.-G."/>
        </authorList>
    </citation>
    <scope>NUCLEOTIDE SEQUENCE</scope>
    <source>
        <strain evidence="1">AT1</strain>
    </source>
</reference>
<dbReference type="Proteomes" id="UP001062846">
    <property type="component" value="Chromosome 2"/>
</dbReference>
<sequence>MAKRYKMFHEERYRLTKLQDKSSTSTSALGVDHQIKLKSFVVIFLLGFEGCILLALLFGSE</sequence>
<dbReference type="EMBL" id="CM046389">
    <property type="protein sequence ID" value="KAI8568599.1"/>
    <property type="molecule type" value="Genomic_DNA"/>
</dbReference>
<proteinExistence type="predicted"/>
<comment type="caution">
    <text evidence="1">The sequence shown here is derived from an EMBL/GenBank/DDBJ whole genome shotgun (WGS) entry which is preliminary data.</text>
</comment>
<evidence type="ECO:0000313" key="2">
    <source>
        <dbReference type="Proteomes" id="UP001062846"/>
    </source>
</evidence>
<keyword evidence="2" id="KW-1185">Reference proteome</keyword>
<accession>A0ACC0PU60</accession>
<name>A0ACC0PU60_RHOML</name>
<organism evidence="1 2">
    <name type="scientific">Rhododendron molle</name>
    <name type="common">Chinese azalea</name>
    <name type="synonym">Azalea mollis</name>
    <dbReference type="NCBI Taxonomy" id="49168"/>
    <lineage>
        <taxon>Eukaryota</taxon>
        <taxon>Viridiplantae</taxon>
        <taxon>Streptophyta</taxon>
        <taxon>Embryophyta</taxon>
        <taxon>Tracheophyta</taxon>
        <taxon>Spermatophyta</taxon>
        <taxon>Magnoliopsida</taxon>
        <taxon>eudicotyledons</taxon>
        <taxon>Gunneridae</taxon>
        <taxon>Pentapetalae</taxon>
        <taxon>asterids</taxon>
        <taxon>Ericales</taxon>
        <taxon>Ericaceae</taxon>
        <taxon>Ericoideae</taxon>
        <taxon>Rhodoreae</taxon>
        <taxon>Rhododendron</taxon>
    </lineage>
</organism>
<protein>
    <submittedName>
        <fullName evidence="1">Uncharacterized protein</fullName>
    </submittedName>
</protein>